<gene>
    <name evidence="1" type="ORF">NXW23_10670</name>
</gene>
<dbReference type="EMBL" id="CP103166">
    <property type="protein sequence ID" value="UVQ94903.1"/>
    <property type="molecule type" value="Genomic_DNA"/>
</dbReference>
<organism evidence="1 2">
    <name type="scientific">Bacteroides caccae</name>
    <dbReference type="NCBI Taxonomy" id="47678"/>
    <lineage>
        <taxon>Bacteria</taxon>
        <taxon>Pseudomonadati</taxon>
        <taxon>Bacteroidota</taxon>
        <taxon>Bacteroidia</taxon>
        <taxon>Bacteroidales</taxon>
        <taxon>Bacteroidaceae</taxon>
        <taxon>Bacteroides</taxon>
    </lineage>
</organism>
<dbReference type="Pfam" id="PF07610">
    <property type="entry name" value="DUF1573"/>
    <property type="match status" value="1"/>
</dbReference>
<proteinExistence type="predicted"/>
<accession>A0AA95BTG7</accession>
<dbReference type="PANTHER" id="PTHR37833:SF1">
    <property type="entry name" value="SIGNAL PEPTIDE PROTEIN"/>
    <property type="match status" value="1"/>
</dbReference>
<dbReference type="InterPro" id="IPR011467">
    <property type="entry name" value="DUF1573"/>
</dbReference>
<dbReference type="RefSeq" id="WP_258908456.1">
    <property type="nucleotide sequence ID" value="NZ_JBBNPC010000002.1"/>
</dbReference>
<dbReference type="AlphaFoldDB" id="A0AA95BTG7"/>
<dbReference type="InterPro" id="IPR013783">
    <property type="entry name" value="Ig-like_fold"/>
</dbReference>
<name>A0AA95BTG7_9BACE</name>
<evidence type="ECO:0000313" key="2">
    <source>
        <dbReference type="Proteomes" id="UP001060260"/>
    </source>
</evidence>
<dbReference type="Gene3D" id="2.60.40.10">
    <property type="entry name" value="Immunoglobulins"/>
    <property type="match status" value="1"/>
</dbReference>
<evidence type="ECO:0000313" key="1">
    <source>
        <dbReference type="EMBL" id="UVQ94903.1"/>
    </source>
</evidence>
<sequence length="270" mass="30402">MKNERRKYYLLYWFMAFFPIQYIGAQGMDYPSMALDSLVNPPLLKERGEIFRFDSLRIHIGNIYDNDTPQTYTFPFRNVSGKDIRITKITTSCGCTSATFSPVSLASGMKSTVTLAYNPKNRVGTVDATAFVYTDISDQYPVARLVLMGEVICSDEWGYLPCRMGVLRMKRKRVVFSEMTRELCPSERILCVNTGKKPLTLSAQLLPSYAAFHTEPTVIPPGKEADVVITVDGGKIPEIVDNRLQFNFIVEGVEAPLTDRLVNVAIKLLQ</sequence>
<reference evidence="1" key="1">
    <citation type="submission" date="2022-08" db="EMBL/GenBank/DDBJ databases">
        <title>Genome Sequencing of Bacteroides fragilis Group Isolates with Nanopore Technology.</title>
        <authorList>
            <person name="Tisza M.J."/>
            <person name="Smith D."/>
            <person name="Dekker J.P."/>
        </authorList>
    </citation>
    <scope>NUCLEOTIDE SEQUENCE</scope>
    <source>
        <strain evidence="1">BFG-474</strain>
    </source>
</reference>
<dbReference type="Proteomes" id="UP001060260">
    <property type="component" value="Chromosome"/>
</dbReference>
<protein>
    <submittedName>
        <fullName evidence="1">DUF1573 domain-containing protein</fullName>
    </submittedName>
</protein>
<dbReference type="PANTHER" id="PTHR37833">
    <property type="entry name" value="LIPOPROTEIN-RELATED"/>
    <property type="match status" value="1"/>
</dbReference>